<dbReference type="AlphaFoldDB" id="A0AAD6HCN6"/>
<dbReference type="Proteomes" id="UP001215712">
    <property type="component" value="Unassembled WGS sequence"/>
</dbReference>
<evidence type="ECO:0000256" key="5">
    <source>
        <dbReference type="SAM" id="MobiDB-lite"/>
    </source>
</evidence>
<dbReference type="InterPro" id="IPR050613">
    <property type="entry name" value="Sec_Metabolite_Reg"/>
</dbReference>
<evidence type="ECO:0000313" key="8">
    <source>
        <dbReference type="Proteomes" id="UP001215712"/>
    </source>
</evidence>
<evidence type="ECO:0000256" key="4">
    <source>
        <dbReference type="ARBA" id="ARBA00023242"/>
    </source>
</evidence>
<dbReference type="GO" id="GO:0006351">
    <property type="term" value="P:DNA-templated transcription"/>
    <property type="evidence" value="ECO:0007669"/>
    <property type="project" value="InterPro"/>
</dbReference>
<proteinExistence type="predicted"/>
<reference evidence="7" key="1">
    <citation type="journal article" date="2023" name="IMA Fungus">
        <title>Comparative genomic study of the Penicillium genus elucidates a diverse pangenome and 15 lateral gene transfer events.</title>
        <authorList>
            <person name="Petersen C."/>
            <person name="Sorensen T."/>
            <person name="Nielsen M.R."/>
            <person name="Sondergaard T.E."/>
            <person name="Sorensen J.L."/>
            <person name="Fitzpatrick D.A."/>
            <person name="Frisvad J.C."/>
            <person name="Nielsen K.L."/>
        </authorList>
    </citation>
    <scope>NUCLEOTIDE SEQUENCE</scope>
    <source>
        <strain evidence="7">IBT 17514</strain>
    </source>
</reference>
<dbReference type="InterPro" id="IPR007219">
    <property type="entry name" value="XnlR_reg_dom"/>
</dbReference>
<dbReference type="GO" id="GO:0003677">
    <property type="term" value="F:DNA binding"/>
    <property type="evidence" value="ECO:0007669"/>
    <property type="project" value="InterPro"/>
</dbReference>
<evidence type="ECO:0000259" key="6">
    <source>
        <dbReference type="SMART" id="SM00906"/>
    </source>
</evidence>
<evidence type="ECO:0000256" key="1">
    <source>
        <dbReference type="ARBA" id="ARBA00004123"/>
    </source>
</evidence>
<reference evidence="7" key="2">
    <citation type="submission" date="2023-01" db="EMBL/GenBank/DDBJ databases">
        <authorList>
            <person name="Petersen C."/>
        </authorList>
    </citation>
    <scope>NUCLEOTIDE SEQUENCE</scope>
    <source>
        <strain evidence="7">IBT 17514</strain>
    </source>
</reference>
<organism evidence="7 8">
    <name type="scientific">Penicillium malachiteum</name>
    <dbReference type="NCBI Taxonomy" id="1324776"/>
    <lineage>
        <taxon>Eukaryota</taxon>
        <taxon>Fungi</taxon>
        <taxon>Dikarya</taxon>
        <taxon>Ascomycota</taxon>
        <taxon>Pezizomycotina</taxon>
        <taxon>Eurotiomycetes</taxon>
        <taxon>Eurotiomycetidae</taxon>
        <taxon>Eurotiales</taxon>
        <taxon>Aspergillaceae</taxon>
        <taxon>Penicillium</taxon>
    </lineage>
</organism>
<keyword evidence="8" id="KW-1185">Reference proteome</keyword>
<feature type="region of interest" description="Disordered" evidence="5">
    <location>
        <begin position="1"/>
        <end position="28"/>
    </location>
</feature>
<dbReference type="EMBL" id="JAQJAN010000019">
    <property type="protein sequence ID" value="KAJ5708895.1"/>
    <property type="molecule type" value="Genomic_DNA"/>
</dbReference>
<dbReference type="PANTHER" id="PTHR31001">
    <property type="entry name" value="UNCHARACTERIZED TRANSCRIPTIONAL REGULATORY PROTEIN"/>
    <property type="match status" value="1"/>
</dbReference>
<dbReference type="SMART" id="SM00906">
    <property type="entry name" value="Fungal_trans"/>
    <property type="match status" value="1"/>
</dbReference>
<evidence type="ECO:0000256" key="2">
    <source>
        <dbReference type="ARBA" id="ARBA00023015"/>
    </source>
</evidence>
<evidence type="ECO:0000256" key="3">
    <source>
        <dbReference type="ARBA" id="ARBA00023163"/>
    </source>
</evidence>
<dbReference type="CDD" id="cd12148">
    <property type="entry name" value="fungal_TF_MHR"/>
    <property type="match status" value="1"/>
</dbReference>
<gene>
    <name evidence="7" type="ORF">N7493_010229</name>
</gene>
<feature type="compositionally biased region" description="Basic and acidic residues" evidence="5">
    <location>
        <begin position="1"/>
        <end position="14"/>
    </location>
</feature>
<comment type="subcellular location">
    <subcellularLocation>
        <location evidence="1">Nucleus</location>
    </subcellularLocation>
</comment>
<sequence length="568" mass="64552">MEGHLTHEKDHDQSSVHSPASSEYGSMRHHSHGANYVGTIHWSAVLDSISELKDHYEKEEEARMLANSDPAPYRSPGPLLLYQPVHTTKTEILASIPPRAPIPVIHSGHFLKRYENFWQDPASATLLWLGLLFSMMALSTQHQQLIDDAPDTEALARISVFRERIVHCLVLGEFIKGKEYVLETLIHYATLELLLCKDADIGAWLIMGLILQLALSRGYHRDPQNFPKISTFDAEMRRRVWAVIVQMDLRISSQMGFPRLLKLHQCDTIEPLNLIDSDFDETTTEMPPSRSESDKTPVLYLIARNRIDCISGQVSDLLANTQEHSYTEVMRLDGKLQGANKLLPPTFQWQPLSQSLTVPPQIVMQRIWLQLSTPRMTIWLHRKYLGSAYDNGEYEYSRKACIQAAIQIVEFQKLLDDETQSDAPDGLSEKKTTMKIYDLLRSTYPIWLRWSPGSREAQRAAEHLSLILGLGAKDNSNVNLQHHEQMSGNSALVSQVGLDADSTLSCDPFTWNDYQEHIMGFPSLGEFDSQMSAQFLPQLDPTMNLYMADLTADNLHNVDELMQVSLQF</sequence>
<feature type="compositionally biased region" description="Polar residues" evidence="5">
    <location>
        <begin position="15"/>
        <end position="24"/>
    </location>
</feature>
<keyword evidence="4" id="KW-0539">Nucleus</keyword>
<keyword evidence="3" id="KW-0804">Transcription</keyword>
<protein>
    <submittedName>
        <fullName evidence="7">Fungal-specific transcription factor domain protein</fullName>
    </submittedName>
</protein>
<comment type="caution">
    <text evidence="7">The sequence shown here is derived from an EMBL/GenBank/DDBJ whole genome shotgun (WGS) entry which is preliminary data.</text>
</comment>
<dbReference type="PANTHER" id="PTHR31001:SF74">
    <property type="entry name" value="ZN(II)2CYS6 TRANSCRIPTION FACTOR (EUROFUNG)"/>
    <property type="match status" value="1"/>
</dbReference>
<name>A0AAD6HCN6_9EURO</name>
<feature type="domain" description="Xylanolytic transcriptional activator regulatory" evidence="6">
    <location>
        <begin position="203"/>
        <end position="277"/>
    </location>
</feature>
<dbReference type="Pfam" id="PF04082">
    <property type="entry name" value="Fungal_trans"/>
    <property type="match status" value="1"/>
</dbReference>
<keyword evidence="2" id="KW-0805">Transcription regulation</keyword>
<dbReference type="GO" id="GO:0008270">
    <property type="term" value="F:zinc ion binding"/>
    <property type="evidence" value="ECO:0007669"/>
    <property type="project" value="InterPro"/>
</dbReference>
<accession>A0AAD6HCN6</accession>
<dbReference type="GO" id="GO:0005634">
    <property type="term" value="C:nucleus"/>
    <property type="evidence" value="ECO:0007669"/>
    <property type="project" value="UniProtKB-SubCell"/>
</dbReference>
<evidence type="ECO:0000313" key="7">
    <source>
        <dbReference type="EMBL" id="KAJ5708895.1"/>
    </source>
</evidence>